<dbReference type="OrthoDB" id="8536577at2"/>
<dbReference type="PROSITE" id="PS51257">
    <property type="entry name" value="PROKAR_LIPOPROTEIN"/>
    <property type="match status" value="1"/>
</dbReference>
<name>A0A066TTY2_9NEIS</name>
<feature type="domain" description="ABC-type transport auxiliary lipoprotein component" evidence="1">
    <location>
        <begin position="47"/>
        <end position="175"/>
    </location>
</feature>
<dbReference type="Gene3D" id="3.40.50.10610">
    <property type="entry name" value="ABC-type transport auxiliary lipoprotein component"/>
    <property type="match status" value="1"/>
</dbReference>
<dbReference type="EMBL" id="JFZV01000002">
    <property type="protein sequence ID" value="KDN15344.1"/>
    <property type="molecule type" value="Genomic_DNA"/>
</dbReference>
<protein>
    <submittedName>
        <fullName evidence="2">Lipoprotein</fullName>
    </submittedName>
</protein>
<evidence type="ECO:0000313" key="3">
    <source>
        <dbReference type="Proteomes" id="UP000027170"/>
    </source>
</evidence>
<reference evidence="2 3" key="1">
    <citation type="submission" date="2014-03" db="EMBL/GenBank/DDBJ databases">
        <title>The genomes of two eusocial bee gut symbionts.</title>
        <authorList>
            <person name="Kwong W.K."/>
            <person name="Engel P."/>
            <person name="Koch H."/>
            <person name="Moran N.A."/>
        </authorList>
    </citation>
    <scope>NUCLEOTIDE SEQUENCE [LARGE SCALE GENOMIC DNA]</scope>
    <source>
        <strain evidence="3">wkB29</strain>
    </source>
</reference>
<gene>
    <name evidence="2" type="ORF">SALWKB29_0448</name>
</gene>
<dbReference type="Proteomes" id="UP000027170">
    <property type="component" value="Unassembled WGS sequence"/>
</dbReference>
<comment type="caution">
    <text evidence="2">The sequence shown here is derived from an EMBL/GenBank/DDBJ whole genome shotgun (WGS) entry which is preliminary data.</text>
</comment>
<accession>A0A066TTY2</accession>
<organism evidence="2 3">
    <name type="scientific">Snodgrassella communis</name>
    <dbReference type="NCBI Taxonomy" id="2946699"/>
    <lineage>
        <taxon>Bacteria</taxon>
        <taxon>Pseudomonadati</taxon>
        <taxon>Pseudomonadota</taxon>
        <taxon>Betaproteobacteria</taxon>
        <taxon>Neisseriales</taxon>
        <taxon>Neisseriaceae</taxon>
        <taxon>Snodgrassella</taxon>
    </lineage>
</organism>
<dbReference type="SUPFAM" id="SSF159594">
    <property type="entry name" value="XCC0632-like"/>
    <property type="match status" value="1"/>
</dbReference>
<dbReference type="InterPro" id="IPR005586">
    <property type="entry name" value="ABC_trans_aux"/>
</dbReference>
<proteinExistence type="predicted"/>
<dbReference type="eggNOG" id="COG3009">
    <property type="taxonomic scope" value="Bacteria"/>
</dbReference>
<evidence type="ECO:0000313" key="2">
    <source>
        <dbReference type="EMBL" id="KDN15344.1"/>
    </source>
</evidence>
<keyword evidence="3" id="KW-1185">Reference proteome</keyword>
<dbReference type="Pfam" id="PF03886">
    <property type="entry name" value="ABC_trans_aux"/>
    <property type="match status" value="1"/>
</dbReference>
<evidence type="ECO:0000259" key="1">
    <source>
        <dbReference type="Pfam" id="PF03886"/>
    </source>
</evidence>
<sequence>MKIPLLLVCVTTLALSACAGNSVTYYQLPGSNYQLPAAGLRTPVQLKVVLAERLNQGNLVYQDSPTTLHFAQQHFWADDLSNEISLALANELNKQSTHYLFTPESKPKTATLTVYIQSFQGSYDGYIYINGYSSWLGTNETGQNFNVRIAQHGNGYSNMVKALAQGLNSVAQSIAPHN</sequence>
<dbReference type="RefSeq" id="WP_051608109.1">
    <property type="nucleotide sequence ID" value="NZ_JFZV01000002.1"/>
</dbReference>
<dbReference type="AlphaFoldDB" id="A0A066TTY2"/>
<keyword evidence="2" id="KW-0449">Lipoprotein</keyword>